<dbReference type="PANTHER" id="PTHR16483">
    <property type="entry name" value="GASTROKINE 1"/>
    <property type="match status" value="1"/>
</dbReference>
<dbReference type="InterPro" id="IPR007084">
    <property type="entry name" value="BRICHOS_dom"/>
</dbReference>
<dbReference type="OrthoDB" id="8674753at2759"/>
<protein>
    <recommendedName>
        <fullName evidence="3">BRICHOS domain-containing protein</fullName>
    </recommendedName>
</protein>
<organism evidence="4 5">
    <name type="scientific">Leptobrachium leishanense</name>
    <name type="common">Leishan spiny toad</name>
    <dbReference type="NCBI Taxonomy" id="445787"/>
    <lineage>
        <taxon>Eukaryota</taxon>
        <taxon>Metazoa</taxon>
        <taxon>Chordata</taxon>
        <taxon>Craniata</taxon>
        <taxon>Vertebrata</taxon>
        <taxon>Euteleostomi</taxon>
        <taxon>Amphibia</taxon>
        <taxon>Batrachia</taxon>
        <taxon>Anura</taxon>
        <taxon>Pelobatoidea</taxon>
        <taxon>Megophryidae</taxon>
        <taxon>Leptobrachium</taxon>
    </lineage>
</organism>
<sequence>MAAYFQHIYITQRTPHFPASTVPSPGKMKALVLLTVLLGVTFATDNVAINNQGNTGTNVHQTVNIDNHDNVANVNQFNGWNSWNSVWDYNRGLFAARLMSRRACVVSRMNRNVVPSLAQLSKVTQEKPNPNAPPPRSLTYAVSQTRVMNVAQFGSHIEALCKGVPTFFAQEVQDSSLYSTGCSTSGIINILGITICGVPSNC</sequence>
<keyword evidence="2" id="KW-0732">Signal</keyword>
<dbReference type="Gene3D" id="3.30.390.150">
    <property type="match status" value="1"/>
</dbReference>
<evidence type="ECO:0000313" key="5">
    <source>
        <dbReference type="Proteomes" id="UP000694569"/>
    </source>
</evidence>
<evidence type="ECO:0000259" key="3">
    <source>
        <dbReference type="PROSITE" id="PS50869"/>
    </source>
</evidence>
<proteinExistence type="predicted"/>
<dbReference type="SMART" id="SM01039">
    <property type="entry name" value="BRICHOS"/>
    <property type="match status" value="1"/>
</dbReference>
<dbReference type="PROSITE" id="PS50869">
    <property type="entry name" value="BRICHOS"/>
    <property type="match status" value="1"/>
</dbReference>
<dbReference type="AlphaFoldDB" id="A0A8C5M9F6"/>
<dbReference type="GeneTree" id="ENSGT00930000150969"/>
<keyword evidence="1" id="KW-1015">Disulfide bond</keyword>
<feature type="signal peptide" evidence="2">
    <location>
        <begin position="1"/>
        <end position="43"/>
    </location>
</feature>
<evidence type="ECO:0000313" key="4">
    <source>
        <dbReference type="Ensembl" id="ENSLLEP00000009821.1"/>
    </source>
</evidence>
<dbReference type="Ensembl" id="ENSLLET00000010202.1">
    <property type="protein sequence ID" value="ENSLLEP00000009821.1"/>
    <property type="gene ID" value="ENSLLEG00000006262.1"/>
</dbReference>
<evidence type="ECO:0000256" key="2">
    <source>
        <dbReference type="SAM" id="SignalP"/>
    </source>
</evidence>
<keyword evidence="5" id="KW-1185">Reference proteome</keyword>
<dbReference type="Proteomes" id="UP000694569">
    <property type="component" value="Unplaced"/>
</dbReference>
<feature type="chain" id="PRO_5035000788" description="BRICHOS domain-containing protein" evidence="2">
    <location>
        <begin position="44"/>
        <end position="202"/>
    </location>
</feature>
<dbReference type="Pfam" id="PF04089">
    <property type="entry name" value="BRICHOS"/>
    <property type="match status" value="1"/>
</dbReference>
<feature type="domain" description="BRICHOS" evidence="3">
    <location>
        <begin position="77"/>
        <end position="169"/>
    </location>
</feature>
<name>A0A8C5M9F6_9ANUR</name>
<dbReference type="InterPro" id="IPR051772">
    <property type="entry name" value="Gastrokine"/>
</dbReference>
<reference evidence="4" key="1">
    <citation type="submission" date="2025-08" db="UniProtKB">
        <authorList>
            <consortium name="Ensembl"/>
        </authorList>
    </citation>
    <scope>IDENTIFICATION</scope>
</reference>
<reference evidence="4" key="2">
    <citation type="submission" date="2025-09" db="UniProtKB">
        <authorList>
            <consortium name="Ensembl"/>
        </authorList>
    </citation>
    <scope>IDENTIFICATION</scope>
</reference>
<evidence type="ECO:0000256" key="1">
    <source>
        <dbReference type="ARBA" id="ARBA00023157"/>
    </source>
</evidence>
<accession>A0A8C5M9F6</accession>